<evidence type="ECO:0000256" key="10">
    <source>
        <dbReference type="SAM" id="Phobius"/>
    </source>
</evidence>
<dbReference type="InterPro" id="IPR037673">
    <property type="entry name" value="MSC/AndL"/>
</dbReference>
<dbReference type="AlphaFoldDB" id="A0A239WFJ8"/>
<evidence type="ECO:0000313" key="12">
    <source>
        <dbReference type="Proteomes" id="UP000215332"/>
    </source>
</evidence>
<organism evidence="11 12">
    <name type="scientific">Cutibacterium granulosum</name>
    <dbReference type="NCBI Taxonomy" id="33011"/>
    <lineage>
        <taxon>Bacteria</taxon>
        <taxon>Bacillati</taxon>
        <taxon>Actinomycetota</taxon>
        <taxon>Actinomycetes</taxon>
        <taxon>Propionibacteriales</taxon>
        <taxon>Propionibacteriaceae</taxon>
        <taxon>Cutibacterium</taxon>
    </lineage>
</organism>
<keyword evidence="2" id="KW-0813">Transport</keyword>
<keyword evidence="6" id="KW-0406">Ion transport</keyword>
<dbReference type="Gene3D" id="1.10.1200.120">
    <property type="entry name" value="Large-conductance mechanosensitive channel, MscL, domain 1"/>
    <property type="match status" value="1"/>
</dbReference>
<keyword evidence="4 10" id="KW-0812">Transmembrane</keyword>
<evidence type="ECO:0000256" key="2">
    <source>
        <dbReference type="ARBA" id="ARBA00022448"/>
    </source>
</evidence>
<feature type="compositionally biased region" description="Basic and acidic residues" evidence="9">
    <location>
        <begin position="96"/>
        <end position="105"/>
    </location>
</feature>
<evidence type="ECO:0000256" key="9">
    <source>
        <dbReference type="SAM" id="MobiDB-lite"/>
    </source>
</evidence>
<evidence type="ECO:0000313" key="11">
    <source>
        <dbReference type="EMBL" id="SNV32668.1"/>
    </source>
</evidence>
<gene>
    <name evidence="11" type="primary">mscL</name>
    <name evidence="11" type="ORF">SAMEA4412665_00831</name>
</gene>
<name>A0A239WFJ8_9ACTN</name>
<dbReference type="NCBIfam" id="TIGR00220">
    <property type="entry name" value="mscL"/>
    <property type="match status" value="1"/>
</dbReference>
<keyword evidence="7 10" id="KW-0472">Membrane</keyword>
<feature type="transmembrane region" description="Helical" evidence="10">
    <location>
        <begin position="20"/>
        <end position="44"/>
    </location>
</feature>
<dbReference type="Proteomes" id="UP000215332">
    <property type="component" value="Chromosome 1"/>
</dbReference>
<protein>
    <submittedName>
        <fullName evidence="11">Large-conductance mechanosensitive channel</fullName>
    </submittedName>
</protein>
<evidence type="ECO:0000256" key="6">
    <source>
        <dbReference type="ARBA" id="ARBA00023065"/>
    </source>
</evidence>
<dbReference type="Pfam" id="PF01741">
    <property type="entry name" value="MscL"/>
    <property type="match status" value="1"/>
</dbReference>
<keyword evidence="5 10" id="KW-1133">Transmembrane helix</keyword>
<dbReference type="InterPro" id="IPR001185">
    <property type="entry name" value="MS_channel"/>
</dbReference>
<dbReference type="PANTHER" id="PTHR30266">
    <property type="entry name" value="MECHANOSENSITIVE CHANNEL MSCL"/>
    <property type="match status" value="1"/>
</dbReference>
<dbReference type="GO" id="GO:0016020">
    <property type="term" value="C:membrane"/>
    <property type="evidence" value="ECO:0007669"/>
    <property type="project" value="UniProtKB-SubCell"/>
</dbReference>
<keyword evidence="8" id="KW-0407">Ion channel</keyword>
<dbReference type="PANTHER" id="PTHR30266:SF2">
    <property type="entry name" value="LARGE-CONDUCTANCE MECHANOSENSITIVE CHANNEL"/>
    <property type="match status" value="1"/>
</dbReference>
<dbReference type="eggNOG" id="COG1970">
    <property type="taxonomic scope" value="Bacteria"/>
</dbReference>
<evidence type="ECO:0000256" key="7">
    <source>
        <dbReference type="ARBA" id="ARBA00023136"/>
    </source>
</evidence>
<evidence type="ECO:0000256" key="5">
    <source>
        <dbReference type="ARBA" id="ARBA00022989"/>
    </source>
</evidence>
<reference evidence="11 12" key="1">
    <citation type="submission" date="2017-06" db="EMBL/GenBank/DDBJ databases">
        <authorList>
            <consortium name="Pathogen Informatics"/>
        </authorList>
    </citation>
    <scope>NUCLEOTIDE SEQUENCE [LARGE SCALE GENOMIC DNA]</scope>
    <source>
        <strain evidence="11 12">NCTC11865</strain>
    </source>
</reference>
<sequence>MERTTPVKGFKNFLMRGNLIDMAVAFIMGTAFATVVKSFTTIILDLLGKLGGTPNFSGWVPGGIHVGAFITDAIAFLIIAAVLYFGIVKPVEIASEHRKSGKLSEEEAPAPSSEDLLTEIRDLLAAQNCTE</sequence>
<keyword evidence="3" id="KW-1003">Cell membrane</keyword>
<evidence type="ECO:0000256" key="3">
    <source>
        <dbReference type="ARBA" id="ARBA00022475"/>
    </source>
</evidence>
<dbReference type="KEGG" id="cgrn:4412665_00831"/>
<proteinExistence type="predicted"/>
<dbReference type="GO" id="GO:0008381">
    <property type="term" value="F:mechanosensitive monoatomic ion channel activity"/>
    <property type="evidence" value="ECO:0007669"/>
    <property type="project" value="InterPro"/>
</dbReference>
<dbReference type="SUPFAM" id="SSF81330">
    <property type="entry name" value="Gated mechanosensitive channel"/>
    <property type="match status" value="1"/>
</dbReference>
<feature type="region of interest" description="Disordered" evidence="9">
    <location>
        <begin position="96"/>
        <end position="115"/>
    </location>
</feature>
<evidence type="ECO:0000256" key="4">
    <source>
        <dbReference type="ARBA" id="ARBA00022692"/>
    </source>
</evidence>
<dbReference type="EMBL" id="LT906441">
    <property type="protein sequence ID" value="SNV32668.1"/>
    <property type="molecule type" value="Genomic_DNA"/>
</dbReference>
<evidence type="ECO:0000256" key="1">
    <source>
        <dbReference type="ARBA" id="ARBA00004141"/>
    </source>
</evidence>
<evidence type="ECO:0000256" key="8">
    <source>
        <dbReference type="ARBA" id="ARBA00023303"/>
    </source>
</evidence>
<dbReference type="InterPro" id="IPR036019">
    <property type="entry name" value="MscL_channel"/>
</dbReference>
<comment type="subcellular location">
    <subcellularLocation>
        <location evidence="1">Membrane</location>
        <topology evidence="1">Multi-pass membrane protein</topology>
    </subcellularLocation>
</comment>
<accession>A0A239WFJ8</accession>
<feature type="transmembrane region" description="Helical" evidence="10">
    <location>
        <begin position="64"/>
        <end position="88"/>
    </location>
</feature>